<keyword evidence="2" id="KW-1133">Transmembrane helix</keyword>
<gene>
    <name evidence="3" type="ORF">SS50377_17782</name>
</gene>
<feature type="non-terminal residue" evidence="3">
    <location>
        <position position="1"/>
    </location>
</feature>
<dbReference type="SUPFAM" id="SSF57184">
    <property type="entry name" value="Growth factor receptor domain"/>
    <property type="match status" value="1"/>
</dbReference>
<dbReference type="InterPro" id="IPR006212">
    <property type="entry name" value="Furin_repeat"/>
</dbReference>
<dbReference type="AlphaFoldDB" id="V6LFJ4"/>
<dbReference type="CDD" id="cd12087">
    <property type="entry name" value="TM_EGFR-like"/>
    <property type="match status" value="1"/>
</dbReference>
<feature type="transmembrane region" description="Helical" evidence="2">
    <location>
        <begin position="398"/>
        <end position="422"/>
    </location>
</feature>
<accession>V6LFJ4</accession>
<evidence type="ECO:0000256" key="2">
    <source>
        <dbReference type="SAM" id="Phobius"/>
    </source>
</evidence>
<dbReference type="SMART" id="SM00261">
    <property type="entry name" value="FU"/>
    <property type="match status" value="3"/>
</dbReference>
<reference evidence="3" key="1">
    <citation type="journal article" date="2014" name="PLoS Genet.">
        <title>The Genome of Spironucleus salmonicida Highlights a Fish Pathogen Adapted to Fluctuating Environments.</title>
        <authorList>
            <person name="Xu F."/>
            <person name="Jerlstrom-Hultqvist J."/>
            <person name="Einarsson E."/>
            <person name="Astvaldsson A."/>
            <person name="Svard S.G."/>
            <person name="Andersson J.O."/>
        </authorList>
    </citation>
    <scope>NUCLEOTIDE SEQUENCE</scope>
</reference>
<dbReference type="CDD" id="cd00064">
    <property type="entry name" value="FU"/>
    <property type="match status" value="1"/>
</dbReference>
<proteinExistence type="predicted"/>
<dbReference type="PANTHER" id="PTHR23275:SF100">
    <property type="entry name" value="EGF-LIKE DOMAIN-CONTAINING PROTEIN"/>
    <property type="match status" value="1"/>
</dbReference>
<organism evidence="3">
    <name type="scientific">Spironucleus salmonicida</name>
    <dbReference type="NCBI Taxonomy" id="348837"/>
    <lineage>
        <taxon>Eukaryota</taxon>
        <taxon>Metamonada</taxon>
        <taxon>Diplomonadida</taxon>
        <taxon>Hexamitidae</taxon>
        <taxon>Hexamitinae</taxon>
        <taxon>Spironucleus</taxon>
    </lineage>
</organism>
<dbReference type="InterPro" id="IPR052798">
    <property type="entry name" value="Giardia_VSA"/>
</dbReference>
<sequence>IFKYITYTTFYFLIINYHQIQNIKTVLILNLPWWQTEYRINLQISPSFLTFYITSNHHISSQFPIYHFNIMIPHPQLYYTHHIPLLTKMASATNTCSNSFNKCVGTSFCPSNVGQVTVSCIACKENCASCSGDSANTATCERCNPGYYLTRGSNCDRCDRSCKTCTGSESTQCITCSDGNKLSGTFCFACTDGQTDACKCGDSINCMTCSSSETRKCALCLSPFAIDATGSCTECITGYFKENQQCKKCQLPCSTCSKGSGTCDTCEFPKTITIHHDCQDSCNIVVKDGEVCVKGSVRACGSVQQVTSCKCGNATNCLTCSSQSNVCGSCLPGFKFSGQQCSDCTDKAEKIGFLCFLPAPPAPPSPPTPPSPSGPVDPSNPVSPPDPNVPDSNLSGGAVTGIVIGVLALVGVIGGGVAFYFIKKSKR</sequence>
<dbReference type="InterPro" id="IPR009030">
    <property type="entry name" value="Growth_fac_rcpt_cys_sf"/>
</dbReference>
<dbReference type="VEuPathDB" id="GiardiaDB:SS50377_27915"/>
<keyword evidence="2" id="KW-0472">Membrane</keyword>
<keyword evidence="2" id="KW-0812">Transmembrane</keyword>
<dbReference type="EMBL" id="KI546159">
    <property type="protein sequence ID" value="EST42476.1"/>
    <property type="molecule type" value="Genomic_DNA"/>
</dbReference>
<feature type="region of interest" description="Disordered" evidence="1">
    <location>
        <begin position="363"/>
        <end position="393"/>
    </location>
</feature>
<feature type="compositionally biased region" description="Pro residues" evidence="1">
    <location>
        <begin position="363"/>
        <end position="375"/>
    </location>
</feature>
<name>V6LFJ4_9EUKA</name>
<protein>
    <submittedName>
        <fullName evidence="3">Cysteine-rich membrane protein 1</fullName>
    </submittedName>
</protein>
<evidence type="ECO:0000313" key="3">
    <source>
        <dbReference type="EMBL" id="EST42476.1"/>
    </source>
</evidence>
<dbReference type="PANTHER" id="PTHR23275">
    <property type="entry name" value="CABRIOLET.-RELATED"/>
    <property type="match status" value="1"/>
</dbReference>
<evidence type="ECO:0000256" key="1">
    <source>
        <dbReference type="SAM" id="MobiDB-lite"/>
    </source>
</evidence>